<protein>
    <recommendedName>
        <fullName evidence="3">Copia protein</fullName>
    </recommendedName>
</protein>
<organism evidence="1 2">
    <name type="scientific">Solanum verrucosum</name>
    <dbReference type="NCBI Taxonomy" id="315347"/>
    <lineage>
        <taxon>Eukaryota</taxon>
        <taxon>Viridiplantae</taxon>
        <taxon>Streptophyta</taxon>
        <taxon>Embryophyta</taxon>
        <taxon>Tracheophyta</taxon>
        <taxon>Spermatophyta</taxon>
        <taxon>Magnoliopsida</taxon>
        <taxon>eudicotyledons</taxon>
        <taxon>Gunneridae</taxon>
        <taxon>Pentapetalae</taxon>
        <taxon>asterids</taxon>
        <taxon>lamiids</taxon>
        <taxon>Solanales</taxon>
        <taxon>Solanaceae</taxon>
        <taxon>Solanoideae</taxon>
        <taxon>Solaneae</taxon>
        <taxon>Solanum</taxon>
    </lineage>
</organism>
<dbReference type="PANTHER" id="PTHR11439:SF499">
    <property type="entry name" value="PPC DOMAIN-CONTAINING PROTEIN"/>
    <property type="match status" value="1"/>
</dbReference>
<evidence type="ECO:0000313" key="1">
    <source>
        <dbReference type="EMBL" id="WMV20224.1"/>
    </source>
</evidence>
<accession>A0AAF0QHX7</accession>
<evidence type="ECO:0000313" key="2">
    <source>
        <dbReference type="Proteomes" id="UP001234989"/>
    </source>
</evidence>
<evidence type="ECO:0008006" key="3">
    <source>
        <dbReference type="Google" id="ProtNLM"/>
    </source>
</evidence>
<dbReference type="Proteomes" id="UP001234989">
    <property type="component" value="Chromosome 3"/>
</dbReference>
<keyword evidence="2" id="KW-1185">Reference proteome</keyword>
<proteinExistence type="predicted"/>
<dbReference type="EMBL" id="CP133614">
    <property type="protein sequence ID" value="WMV20224.1"/>
    <property type="molecule type" value="Genomic_DNA"/>
</dbReference>
<gene>
    <name evidence="1" type="ORF">MTR67_013609</name>
</gene>
<reference evidence="1" key="1">
    <citation type="submission" date="2023-08" db="EMBL/GenBank/DDBJ databases">
        <title>A de novo genome assembly of Solanum verrucosum Schlechtendal, a Mexican diploid species geographically isolated from the other diploid A-genome species in potato relatives.</title>
        <authorList>
            <person name="Hosaka K."/>
        </authorList>
    </citation>
    <scope>NUCLEOTIDE SEQUENCE</scope>
    <source>
        <tissue evidence="1">Young leaves</tissue>
    </source>
</reference>
<name>A0AAF0QHX7_SOLVR</name>
<dbReference type="CDD" id="cd09272">
    <property type="entry name" value="RNase_HI_RT_Ty1"/>
    <property type="match status" value="1"/>
</dbReference>
<sequence length="102" mass="11948">MGSYYGMSLIFWKSKKQYSVSRSSAEAEYRSLVALIAEVVWVTNLFKELGLRLDKLVIIHCNNKAAIHIVVFHERTKHIEIDCHFIWERMQQGLIRTSYIST</sequence>
<dbReference type="AlphaFoldDB" id="A0AAF0QHX7"/>
<dbReference type="PANTHER" id="PTHR11439">
    <property type="entry name" value="GAG-POL-RELATED RETROTRANSPOSON"/>
    <property type="match status" value="1"/>
</dbReference>